<keyword evidence="1" id="KW-0560">Oxidoreductase</keyword>
<dbReference type="EMBL" id="CAADIW010000066">
    <property type="protein sequence ID" value="VFS43750.1"/>
    <property type="molecule type" value="Genomic_DNA"/>
</dbReference>
<gene>
    <name evidence="1" type="ORF">NCTC12126_05015</name>
</gene>
<evidence type="ECO:0000313" key="2">
    <source>
        <dbReference type="Proteomes" id="UP000351155"/>
    </source>
</evidence>
<accession>A0A484Z5N7</accession>
<dbReference type="AlphaFoldDB" id="A0A484Z5N7"/>
<dbReference type="SUPFAM" id="SSF52518">
    <property type="entry name" value="Thiamin diphosphate-binding fold (THDP-binding)"/>
    <property type="match status" value="1"/>
</dbReference>
<dbReference type="EC" id="1.2.7.-" evidence="1"/>
<evidence type="ECO:0000313" key="1">
    <source>
        <dbReference type="EMBL" id="VFS43750.1"/>
    </source>
</evidence>
<dbReference type="Proteomes" id="UP000351155">
    <property type="component" value="Unassembled WGS sequence"/>
</dbReference>
<dbReference type="InterPro" id="IPR029061">
    <property type="entry name" value="THDP-binding"/>
</dbReference>
<protein>
    <submittedName>
        <fullName evidence="1">Pyruvate-flavodoxin oxidoreductase</fullName>
        <ecNumber evidence="1">1.2.7.-</ecNumber>
    </submittedName>
</protein>
<keyword evidence="1" id="KW-0670">Pyruvate</keyword>
<sequence length="134" mass="14935">MCPAKDRQNPEIKAINMMSRLEHVEEEKVNYDFFLNLPEIDRSKLERIDIRTSQLITPLFEYSGACSGCGETPYIKLLTQLYGDRMLIANATGCSSIYGGNLPSTLTPPTLTVAVRHGQTRCLKITPNLAWASA</sequence>
<proteinExistence type="predicted"/>
<dbReference type="GO" id="GO:0006979">
    <property type="term" value="P:response to oxidative stress"/>
    <property type="evidence" value="ECO:0007669"/>
    <property type="project" value="TreeGrafter"/>
</dbReference>
<dbReference type="GO" id="GO:0016491">
    <property type="term" value="F:oxidoreductase activity"/>
    <property type="evidence" value="ECO:0007669"/>
    <property type="project" value="UniProtKB-KW"/>
</dbReference>
<dbReference type="InterPro" id="IPR050722">
    <property type="entry name" value="Pyruvate:ferred/Flavod_OxRd"/>
</dbReference>
<dbReference type="PANTHER" id="PTHR32154:SF0">
    <property type="entry name" value="PYRUVATE-FLAVODOXIN OXIDOREDUCTASE-RELATED"/>
    <property type="match status" value="1"/>
</dbReference>
<organism evidence="1 2">
    <name type="scientific">Enterobacter cancerogenus</name>
    <dbReference type="NCBI Taxonomy" id="69218"/>
    <lineage>
        <taxon>Bacteria</taxon>
        <taxon>Pseudomonadati</taxon>
        <taxon>Pseudomonadota</taxon>
        <taxon>Gammaproteobacteria</taxon>
        <taxon>Enterobacterales</taxon>
        <taxon>Enterobacteriaceae</taxon>
        <taxon>Enterobacter</taxon>
        <taxon>Enterobacter cloacae complex</taxon>
    </lineage>
</organism>
<reference evidence="1 2" key="1">
    <citation type="submission" date="2019-03" db="EMBL/GenBank/DDBJ databases">
        <authorList>
            <consortium name="Pathogen Informatics"/>
        </authorList>
    </citation>
    <scope>NUCLEOTIDE SEQUENCE [LARGE SCALE GENOMIC DNA]</scope>
    <source>
        <strain evidence="1 2">NCTC12126</strain>
    </source>
</reference>
<dbReference type="PANTHER" id="PTHR32154">
    <property type="entry name" value="PYRUVATE-FLAVODOXIN OXIDOREDUCTASE-RELATED"/>
    <property type="match status" value="1"/>
</dbReference>
<name>A0A484Z5N7_9ENTR</name>
<dbReference type="Gene3D" id="3.40.50.970">
    <property type="match status" value="1"/>
</dbReference>